<dbReference type="EMBL" id="JAAGMD010000666">
    <property type="protein sequence ID" value="NEA88981.1"/>
    <property type="molecule type" value="Genomic_DNA"/>
</dbReference>
<proteinExistence type="predicted"/>
<evidence type="ECO:0000313" key="1">
    <source>
        <dbReference type="EMBL" id="NEA88981.1"/>
    </source>
</evidence>
<name>A0A6G3R020_9ACTN</name>
<dbReference type="AlphaFoldDB" id="A0A6G3R020"/>
<sequence length="63" mass="7147">MADVDSERLDEWFGRLERMPVPEGFRVEIVGGNVYMTPDFGDDIDLTGTVADLTLPTDRFPRD</sequence>
<reference evidence="1" key="1">
    <citation type="submission" date="2020-01" db="EMBL/GenBank/DDBJ databases">
        <title>Insect and environment-associated Actinomycetes.</title>
        <authorList>
            <person name="Currrie C."/>
            <person name="Chevrette M."/>
            <person name="Carlson C."/>
            <person name="Stubbendieck R."/>
            <person name="Wendt-Pienkowski E."/>
        </authorList>
    </citation>
    <scope>NUCLEOTIDE SEQUENCE</scope>
    <source>
        <strain evidence="1">SID14436</strain>
    </source>
</reference>
<accession>A0A6G3R020</accession>
<protein>
    <submittedName>
        <fullName evidence="1">Uncharacterized protein</fullName>
    </submittedName>
</protein>
<organism evidence="1">
    <name type="scientific">Streptomyces sp. SID14436</name>
    <dbReference type="NCBI Taxonomy" id="2706070"/>
    <lineage>
        <taxon>Bacteria</taxon>
        <taxon>Bacillati</taxon>
        <taxon>Actinomycetota</taxon>
        <taxon>Actinomycetes</taxon>
        <taxon>Kitasatosporales</taxon>
        <taxon>Streptomycetaceae</taxon>
        <taxon>Streptomyces</taxon>
    </lineage>
</organism>
<dbReference type="RefSeq" id="WP_164333414.1">
    <property type="nucleotide sequence ID" value="NZ_JAAGMD010000666.1"/>
</dbReference>
<gene>
    <name evidence="1" type="ORF">G3I53_23800</name>
</gene>
<comment type="caution">
    <text evidence="1">The sequence shown here is derived from an EMBL/GenBank/DDBJ whole genome shotgun (WGS) entry which is preliminary data.</text>
</comment>